<evidence type="ECO:0000256" key="3">
    <source>
        <dbReference type="ARBA" id="ARBA00022741"/>
    </source>
</evidence>
<dbReference type="PROSITE" id="PS00108">
    <property type="entry name" value="PROTEIN_KINASE_ST"/>
    <property type="match status" value="1"/>
</dbReference>
<sequence length="384" mass="44827">SPPVDQDDTIGHFKGREECVIADRYRLLKDVGMGTFGRVVQCLDLSRERQRRVDHNSYRQQQQHRHDNDDDHLNNNNNNNNIVAIKIVRNVKRYYESAIIEADIIKDVNRRGRRGRTHCSILYDTFSFHGHYCMVLESLGPSLYDFLKGQKYHPFPIYCVRDFAEQLLETLEYLHSFRLIHTDLKPENILLLNGREIPQRGGYSIPESTRIKVIDFGGATYDNEKKSTIVNTRQYRAPEVILNVGWGCPSDLWSVGCILAELYQGELLFATHDNIEHLALIEQMIGPFPRRMLKRAKNVELVDEAFDSNGAHRMELPTEKLAYVKRTAPLESIVYDEDEWFLRLLRRILVIDPDERLQAHQLLRFLEKYAHPKLRQGGGDVNRW</sequence>
<gene>
    <name evidence="8" type="ORF">FRACYDRAFT_186887</name>
</gene>
<evidence type="ECO:0000313" key="8">
    <source>
        <dbReference type="EMBL" id="OEU14992.1"/>
    </source>
</evidence>
<dbReference type="InterPro" id="IPR011009">
    <property type="entry name" value="Kinase-like_dom_sf"/>
</dbReference>
<feature type="compositionally biased region" description="Basic and acidic residues" evidence="6">
    <location>
        <begin position="64"/>
        <end position="73"/>
    </location>
</feature>
<keyword evidence="9" id="KW-1185">Reference proteome</keyword>
<dbReference type="GO" id="GO:0004674">
    <property type="term" value="F:protein serine/threonine kinase activity"/>
    <property type="evidence" value="ECO:0007669"/>
    <property type="project" value="UniProtKB-KW"/>
</dbReference>
<dbReference type="KEGG" id="fcy:FRACYDRAFT_186887"/>
<feature type="region of interest" description="Disordered" evidence="6">
    <location>
        <begin position="51"/>
        <end position="77"/>
    </location>
</feature>
<keyword evidence="5" id="KW-0067">ATP-binding</keyword>
<evidence type="ECO:0000313" key="9">
    <source>
        <dbReference type="Proteomes" id="UP000095751"/>
    </source>
</evidence>
<evidence type="ECO:0000259" key="7">
    <source>
        <dbReference type="PROSITE" id="PS50011"/>
    </source>
</evidence>
<dbReference type="InterPro" id="IPR000719">
    <property type="entry name" value="Prot_kinase_dom"/>
</dbReference>
<evidence type="ECO:0000256" key="1">
    <source>
        <dbReference type="ARBA" id="ARBA00022527"/>
    </source>
</evidence>
<dbReference type="OrthoDB" id="283111at2759"/>
<feature type="non-terminal residue" evidence="8">
    <location>
        <position position="1"/>
    </location>
</feature>
<dbReference type="GO" id="GO:0005634">
    <property type="term" value="C:nucleus"/>
    <property type="evidence" value="ECO:0007669"/>
    <property type="project" value="TreeGrafter"/>
</dbReference>
<dbReference type="SMART" id="SM00220">
    <property type="entry name" value="S_TKc"/>
    <property type="match status" value="1"/>
</dbReference>
<dbReference type="PROSITE" id="PS50011">
    <property type="entry name" value="PROTEIN_KINASE_DOM"/>
    <property type="match status" value="1"/>
</dbReference>
<dbReference type="Proteomes" id="UP000095751">
    <property type="component" value="Unassembled WGS sequence"/>
</dbReference>
<dbReference type="Pfam" id="PF00069">
    <property type="entry name" value="Pkinase"/>
    <property type="match status" value="1"/>
</dbReference>
<dbReference type="SUPFAM" id="SSF56112">
    <property type="entry name" value="Protein kinase-like (PK-like)"/>
    <property type="match status" value="1"/>
</dbReference>
<dbReference type="InterPro" id="IPR051175">
    <property type="entry name" value="CLK_kinases"/>
</dbReference>
<organism evidence="8 9">
    <name type="scientific">Fragilariopsis cylindrus CCMP1102</name>
    <dbReference type="NCBI Taxonomy" id="635003"/>
    <lineage>
        <taxon>Eukaryota</taxon>
        <taxon>Sar</taxon>
        <taxon>Stramenopiles</taxon>
        <taxon>Ochrophyta</taxon>
        <taxon>Bacillariophyta</taxon>
        <taxon>Bacillariophyceae</taxon>
        <taxon>Bacillariophycidae</taxon>
        <taxon>Bacillariales</taxon>
        <taxon>Bacillariaceae</taxon>
        <taxon>Fragilariopsis</taxon>
    </lineage>
</organism>
<evidence type="ECO:0000256" key="5">
    <source>
        <dbReference type="ARBA" id="ARBA00022840"/>
    </source>
</evidence>
<keyword evidence="1" id="KW-0723">Serine/threonine-protein kinase</keyword>
<dbReference type="GO" id="GO:0005524">
    <property type="term" value="F:ATP binding"/>
    <property type="evidence" value="ECO:0007669"/>
    <property type="project" value="UniProtKB-KW"/>
</dbReference>
<name>A0A1E7F9Y9_9STRA</name>
<keyword evidence="3" id="KW-0547">Nucleotide-binding</keyword>
<dbReference type="PANTHER" id="PTHR45646">
    <property type="entry name" value="SERINE/THREONINE-PROTEIN KINASE DOA-RELATED"/>
    <property type="match status" value="1"/>
</dbReference>
<proteinExistence type="predicted"/>
<dbReference type="AlphaFoldDB" id="A0A1E7F9Y9"/>
<reference evidence="8 9" key="1">
    <citation type="submission" date="2016-09" db="EMBL/GenBank/DDBJ databases">
        <title>Extensive genetic diversity and differential bi-allelic expression allows diatom success in the polar Southern Ocean.</title>
        <authorList>
            <consortium name="DOE Joint Genome Institute"/>
            <person name="Mock T."/>
            <person name="Otillar R.P."/>
            <person name="Strauss J."/>
            <person name="Dupont C."/>
            <person name="Frickenhaus S."/>
            <person name="Maumus F."/>
            <person name="Mcmullan M."/>
            <person name="Sanges R."/>
            <person name="Schmutz J."/>
            <person name="Toseland A."/>
            <person name="Valas R."/>
            <person name="Veluchamy A."/>
            <person name="Ward B.J."/>
            <person name="Allen A."/>
            <person name="Barry K."/>
            <person name="Falciatore A."/>
            <person name="Ferrante M."/>
            <person name="Fortunato A.E."/>
            <person name="Gloeckner G."/>
            <person name="Gruber A."/>
            <person name="Hipkin R."/>
            <person name="Janech M."/>
            <person name="Kroth P."/>
            <person name="Leese F."/>
            <person name="Lindquist E."/>
            <person name="Lyon B.R."/>
            <person name="Martin J."/>
            <person name="Mayer C."/>
            <person name="Parker M."/>
            <person name="Quesneville H."/>
            <person name="Raymond J."/>
            <person name="Uhlig C."/>
            <person name="Valentin K.U."/>
            <person name="Worden A.Z."/>
            <person name="Armbrust E.V."/>
            <person name="Bowler C."/>
            <person name="Green B."/>
            <person name="Moulton V."/>
            <person name="Van Oosterhout C."/>
            <person name="Grigoriev I."/>
        </authorList>
    </citation>
    <scope>NUCLEOTIDE SEQUENCE [LARGE SCALE GENOMIC DNA]</scope>
    <source>
        <strain evidence="8 9">CCMP1102</strain>
    </source>
</reference>
<dbReference type="PANTHER" id="PTHR45646:SF11">
    <property type="entry name" value="SERINE_THREONINE-PROTEIN KINASE DOA"/>
    <property type="match status" value="1"/>
</dbReference>
<protein>
    <submittedName>
        <fullName evidence="8">Kinase-like protein</fullName>
    </submittedName>
</protein>
<keyword evidence="4 8" id="KW-0418">Kinase</keyword>
<keyword evidence="2" id="KW-0808">Transferase</keyword>
<evidence type="ECO:0000256" key="4">
    <source>
        <dbReference type="ARBA" id="ARBA00022777"/>
    </source>
</evidence>
<feature type="domain" description="Protein kinase" evidence="7">
    <location>
        <begin position="25"/>
        <end position="374"/>
    </location>
</feature>
<evidence type="ECO:0000256" key="6">
    <source>
        <dbReference type="SAM" id="MobiDB-lite"/>
    </source>
</evidence>
<evidence type="ECO:0000256" key="2">
    <source>
        <dbReference type="ARBA" id="ARBA00022679"/>
    </source>
</evidence>
<dbReference type="Gene3D" id="1.10.510.10">
    <property type="entry name" value="Transferase(Phosphotransferase) domain 1"/>
    <property type="match status" value="1"/>
</dbReference>
<accession>A0A1E7F9Y9</accession>
<dbReference type="EMBL" id="KV784359">
    <property type="protein sequence ID" value="OEU14992.1"/>
    <property type="molecule type" value="Genomic_DNA"/>
</dbReference>
<dbReference type="InParanoid" id="A0A1E7F9Y9"/>
<dbReference type="InterPro" id="IPR008271">
    <property type="entry name" value="Ser/Thr_kinase_AS"/>
</dbReference>
<dbReference type="Gene3D" id="3.30.200.20">
    <property type="entry name" value="Phosphorylase Kinase, domain 1"/>
    <property type="match status" value="2"/>
</dbReference>